<dbReference type="Pfam" id="PF00486">
    <property type="entry name" value="Trans_reg_C"/>
    <property type="match status" value="1"/>
</dbReference>
<sequence>MTAALEFGLLGDIEVVRDGVRVPLGTGKLRVVLATLLLRVNHTVSVEELIERLWDERPPRQAKATTQVYVMRLRQLLDADLIRTRPGGYQLEVPETRIDLGRFRELAVNGAPHEALALWRGRALADVPSESLQRDEVPRLAEEWLRVVEQRVDLDLGLGRHAELVGELSGLIEEHPYRERLRGQLMQALYRSGRQVEALDTYRRFRSALVDELGVEPSAELRGVHESILRAETEGNLPAEVTSFVGRTRELGEVAAKLTASRLVTLTGGGGVGKSRLALRGAHAYPGAAWFVELSGLHDPALLPHAIADVLSIPRHSTEDPLSVLTKYLRDRHLLLVLDNCEHLVDACAALVTALLRSAPGLRVLVTSRHALRVEGEHMMVVDPLDVGEESVELFRHRAAAVQPGFTDDAALVERICARLEGIPLAIELAAVRTRLLGLAQILDGLEDRYQLLAGARRGGRPHHQTLRAAVDLSYELCTPAERALWARLSVFAGSFDLDAVKAVCEPSSSATHLDLVDELLDKSVLARVEQDGCVRFRMLDTIRQYGQDKLRESRDDDRTRRLHRDYFVQLAEQGDAEWFGSEQEAVFTRTRLEHANLREALDFCLSTPGESQVGVHLAGALWFYWVGCGFLAEGRHWLDRALAVDLAPTVQRAKALWVNGYIATLQGDLKPAVAMLEECRDSAPDEVSLAYAVHRLGCNALVGDDVGDAVALLEDARARYTALGEMNSNVVLGYVELALAWMWQGDLDRAAALCAEIRVVCEEKGELWAYAYVRYGLGVVKMSAGDLDGAVADADACLRIKHTLHDQLGMVLAVELLAWTATAAGLCERAAVLLGAAQRMWSAVGYPLFGSRHFIAPHQACLDSVRSSLGEGAFRLAIERGAGLSTDQTVAVALDHTHQLDS</sequence>
<dbReference type="SMART" id="SM00028">
    <property type="entry name" value="TPR"/>
    <property type="match status" value="3"/>
</dbReference>
<dbReference type="Pfam" id="PF25872">
    <property type="entry name" value="HTH_77"/>
    <property type="match status" value="1"/>
</dbReference>
<dbReference type="SUPFAM" id="SSF52540">
    <property type="entry name" value="P-loop containing nucleoside triphosphate hydrolases"/>
    <property type="match status" value="1"/>
</dbReference>
<dbReference type="InterPro" id="IPR027417">
    <property type="entry name" value="P-loop_NTPase"/>
</dbReference>
<dbReference type="InterPro" id="IPR058852">
    <property type="entry name" value="HTH_77"/>
</dbReference>
<dbReference type="PANTHER" id="PTHR47691">
    <property type="entry name" value="REGULATOR-RELATED"/>
    <property type="match status" value="1"/>
</dbReference>
<dbReference type="Gene3D" id="1.25.40.10">
    <property type="entry name" value="Tetratricopeptide repeat domain"/>
    <property type="match status" value="2"/>
</dbReference>
<reference evidence="5 6" key="1">
    <citation type="submission" date="2023-11" db="EMBL/GenBank/DDBJ databases">
        <title>Lentzea sokolovensis, sp. nov., Lentzea kristufkii, sp. nov., and Lentzea miocenensis, sp. nov., rare actinobacteria from Sokolov Coal Basin, Miocene lacustrine sediment, Czech Republic.</title>
        <authorList>
            <person name="Lara A."/>
            <person name="Kotroba L."/>
            <person name="Nouioui I."/>
            <person name="Neumann-Schaal M."/>
            <person name="Mast Y."/>
            <person name="Chronakova A."/>
        </authorList>
    </citation>
    <scope>NUCLEOTIDE SEQUENCE [LARGE SCALE GENOMIC DNA]</scope>
    <source>
        <strain evidence="5 6">BCCO 10_0856</strain>
    </source>
</reference>
<evidence type="ECO:0000259" key="4">
    <source>
        <dbReference type="PROSITE" id="PS51755"/>
    </source>
</evidence>
<dbReference type="PANTHER" id="PTHR47691:SF3">
    <property type="entry name" value="HTH-TYPE TRANSCRIPTIONAL REGULATOR RV0890C-RELATED"/>
    <property type="match status" value="1"/>
</dbReference>
<comment type="caution">
    <text evidence="5">The sequence shown here is derived from an EMBL/GenBank/DDBJ whole genome shotgun (WGS) entry which is preliminary data.</text>
</comment>
<name>A0ABU4STE3_9PSEU</name>
<evidence type="ECO:0000256" key="3">
    <source>
        <dbReference type="PROSITE-ProRule" id="PRU01091"/>
    </source>
</evidence>
<dbReference type="InterPro" id="IPR001867">
    <property type="entry name" value="OmpR/PhoB-type_DNA-bd"/>
</dbReference>
<keyword evidence="2 3" id="KW-0238">DNA-binding</keyword>
<evidence type="ECO:0000313" key="6">
    <source>
        <dbReference type="Proteomes" id="UP001285521"/>
    </source>
</evidence>
<proteinExistence type="inferred from homology"/>
<dbReference type="InterPro" id="IPR011990">
    <property type="entry name" value="TPR-like_helical_dom_sf"/>
</dbReference>
<dbReference type="InterPro" id="IPR036388">
    <property type="entry name" value="WH-like_DNA-bd_sf"/>
</dbReference>
<dbReference type="InterPro" id="IPR019734">
    <property type="entry name" value="TPR_rpt"/>
</dbReference>
<protein>
    <submittedName>
        <fullName evidence="5">BTAD domain-containing putative transcriptional regulator</fullName>
    </submittedName>
</protein>
<dbReference type="SUPFAM" id="SSF48452">
    <property type="entry name" value="TPR-like"/>
    <property type="match status" value="2"/>
</dbReference>
<evidence type="ECO:0000256" key="2">
    <source>
        <dbReference type="ARBA" id="ARBA00023125"/>
    </source>
</evidence>
<dbReference type="RefSeq" id="WP_319964163.1">
    <property type="nucleotide sequence ID" value="NZ_JAXAVW010000002.1"/>
</dbReference>
<keyword evidence="6" id="KW-1185">Reference proteome</keyword>
<dbReference type="Gene3D" id="1.10.10.10">
    <property type="entry name" value="Winged helix-like DNA-binding domain superfamily/Winged helix DNA-binding domain"/>
    <property type="match status" value="1"/>
</dbReference>
<dbReference type="SMART" id="SM01043">
    <property type="entry name" value="BTAD"/>
    <property type="match status" value="1"/>
</dbReference>
<evidence type="ECO:0000256" key="1">
    <source>
        <dbReference type="ARBA" id="ARBA00005820"/>
    </source>
</evidence>
<dbReference type="Pfam" id="PF03704">
    <property type="entry name" value="BTAD"/>
    <property type="match status" value="1"/>
</dbReference>
<dbReference type="InterPro" id="IPR016032">
    <property type="entry name" value="Sig_transdc_resp-reg_C-effctor"/>
</dbReference>
<dbReference type="PROSITE" id="PS51755">
    <property type="entry name" value="OMPR_PHOB"/>
    <property type="match status" value="1"/>
</dbReference>
<feature type="domain" description="OmpR/PhoB-type" evidence="4">
    <location>
        <begin position="1"/>
        <end position="93"/>
    </location>
</feature>
<organism evidence="5 6">
    <name type="scientific">Lentzea miocenica</name>
    <dbReference type="NCBI Taxonomy" id="3095431"/>
    <lineage>
        <taxon>Bacteria</taxon>
        <taxon>Bacillati</taxon>
        <taxon>Actinomycetota</taxon>
        <taxon>Actinomycetes</taxon>
        <taxon>Pseudonocardiales</taxon>
        <taxon>Pseudonocardiaceae</taxon>
        <taxon>Lentzea</taxon>
    </lineage>
</organism>
<dbReference type="CDD" id="cd15831">
    <property type="entry name" value="BTAD"/>
    <property type="match status" value="1"/>
</dbReference>
<comment type="similarity">
    <text evidence="1">Belongs to the AfsR/DnrI/RedD regulatory family.</text>
</comment>
<gene>
    <name evidence="5" type="ORF">SK803_03005</name>
</gene>
<evidence type="ECO:0000313" key="5">
    <source>
        <dbReference type="EMBL" id="MDX8029159.1"/>
    </source>
</evidence>
<dbReference type="EMBL" id="JAXAVW010000002">
    <property type="protein sequence ID" value="MDX8029159.1"/>
    <property type="molecule type" value="Genomic_DNA"/>
</dbReference>
<dbReference type="Proteomes" id="UP001285521">
    <property type="component" value="Unassembled WGS sequence"/>
</dbReference>
<dbReference type="SUPFAM" id="SSF46894">
    <property type="entry name" value="C-terminal effector domain of the bipartite response regulators"/>
    <property type="match status" value="1"/>
</dbReference>
<feature type="DNA-binding region" description="OmpR/PhoB-type" evidence="3">
    <location>
        <begin position="1"/>
        <end position="93"/>
    </location>
</feature>
<accession>A0ABU4STE3</accession>
<dbReference type="InterPro" id="IPR005158">
    <property type="entry name" value="BTAD"/>
</dbReference>
<dbReference type="SMART" id="SM00862">
    <property type="entry name" value="Trans_reg_C"/>
    <property type="match status" value="1"/>
</dbReference>